<feature type="transmembrane region" description="Helical" evidence="1">
    <location>
        <begin position="7"/>
        <end position="26"/>
    </location>
</feature>
<dbReference type="AlphaFoldDB" id="A0A1G8XAZ8"/>
<keyword evidence="3" id="KW-1185">Reference proteome</keyword>
<name>A0A1G8XAZ8_9BACI</name>
<dbReference type="Proteomes" id="UP000198694">
    <property type="component" value="Unassembled WGS sequence"/>
</dbReference>
<organism evidence="2 3">
    <name type="scientific">Sediminibacillus albus</name>
    <dbReference type="NCBI Taxonomy" id="407036"/>
    <lineage>
        <taxon>Bacteria</taxon>
        <taxon>Bacillati</taxon>
        <taxon>Bacillota</taxon>
        <taxon>Bacilli</taxon>
        <taxon>Bacillales</taxon>
        <taxon>Bacillaceae</taxon>
        <taxon>Sediminibacillus</taxon>
    </lineage>
</organism>
<feature type="transmembrane region" description="Helical" evidence="1">
    <location>
        <begin position="122"/>
        <end position="144"/>
    </location>
</feature>
<keyword evidence="1" id="KW-1133">Transmembrane helix</keyword>
<dbReference type="RefSeq" id="WP_093212040.1">
    <property type="nucleotide sequence ID" value="NZ_FNFL01000001.1"/>
</dbReference>
<sequence length="149" mass="16688">MLKKITIAGLVSGTISGVLLGCYLWMVEALTDKQVYTLLLNVDFIPILAGYEQQLIEWLFHVIISWAIGVVYCFYLWKKQIFSWKKRLLAAAGIAAVAAATYFPLTILFIQEIESPDDLLALGYWVSGHALFAYVLAITVNIYCSSKSK</sequence>
<evidence type="ECO:0000256" key="1">
    <source>
        <dbReference type="SAM" id="Phobius"/>
    </source>
</evidence>
<dbReference type="OrthoDB" id="1443299at2"/>
<evidence type="ECO:0000313" key="3">
    <source>
        <dbReference type="Proteomes" id="UP000198694"/>
    </source>
</evidence>
<feature type="transmembrane region" description="Helical" evidence="1">
    <location>
        <begin position="89"/>
        <end position="110"/>
    </location>
</feature>
<accession>A0A1G8XAZ8</accession>
<proteinExistence type="predicted"/>
<dbReference type="EMBL" id="FNFL01000001">
    <property type="protein sequence ID" value="SDJ87557.1"/>
    <property type="molecule type" value="Genomic_DNA"/>
</dbReference>
<protein>
    <submittedName>
        <fullName evidence="2">Uncharacterized protein</fullName>
    </submittedName>
</protein>
<gene>
    <name evidence="2" type="ORF">SAMN05216243_1256</name>
</gene>
<keyword evidence="1" id="KW-0472">Membrane</keyword>
<feature type="transmembrane region" description="Helical" evidence="1">
    <location>
        <begin position="58"/>
        <end position="77"/>
    </location>
</feature>
<dbReference type="PROSITE" id="PS51257">
    <property type="entry name" value="PROKAR_LIPOPROTEIN"/>
    <property type="match status" value="1"/>
</dbReference>
<reference evidence="2 3" key="1">
    <citation type="submission" date="2016-10" db="EMBL/GenBank/DDBJ databases">
        <authorList>
            <person name="de Groot N.N."/>
        </authorList>
    </citation>
    <scope>NUCLEOTIDE SEQUENCE [LARGE SCALE GENOMIC DNA]</scope>
    <source>
        <strain evidence="2 3">CGMCC 1.6502</strain>
    </source>
</reference>
<keyword evidence="1" id="KW-0812">Transmembrane</keyword>
<evidence type="ECO:0000313" key="2">
    <source>
        <dbReference type="EMBL" id="SDJ87557.1"/>
    </source>
</evidence>